<organism evidence="2 3">
    <name type="scientific">Cymbomonas tetramitiformis</name>
    <dbReference type="NCBI Taxonomy" id="36881"/>
    <lineage>
        <taxon>Eukaryota</taxon>
        <taxon>Viridiplantae</taxon>
        <taxon>Chlorophyta</taxon>
        <taxon>Pyramimonadophyceae</taxon>
        <taxon>Pyramimonadales</taxon>
        <taxon>Pyramimonadaceae</taxon>
        <taxon>Cymbomonas</taxon>
    </lineage>
</organism>
<evidence type="ECO:0000313" key="2">
    <source>
        <dbReference type="EMBL" id="KAK3274533.1"/>
    </source>
</evidence>
<comment type="caution">
    <text evidence="2">The sequence shown here is derived from an EMBL/GenBank/DDBJ whole genome shotgun (WGS) entry which is preliminary data.</text>
</comment>
<reference evidence="2 3" key="1">
    <citation type="journal article" date="2015" name="Genome Biol. Evol.">
        <title>Comparative Genomics of a Bacterivorous Green Alga Reveals Evolutionary Causalities and Consequences of Phago-Mixotrophic Mode of Nutrition.</title>
        <authorList>
            <person name="Burns J.A."/>
            <person name="Paasch A."/>
            <person name="Narechania A."/>
            <person name="Kim E."/>
        </authorList>
    </citation>
    <scope>NUCLEOTIDE SEQUENCE [LARGE SCALE GENOMIC DNA]</scope>
    <source>
        <strain evidence="2 3">PLY_AMNH</strain>
    </source>
</reference>
<proteinExistence type="predicted"/>
<dbReference type="EMBL" id="LGRX02007668">
    <property type="protein sequence ID" value="KAK3274533.1"/>
    <property type="molecule type" value="Genomic_DNA"/>
</dbReference>
<accession>A0AAE0L741</accession>
<keyword evidence="3" id="KW-1185">Reference proteome</keyword>
<gene>
    <name evidence="2" type="ORF">CYMTET_17288</name>
</gene>
<dbReference type="AlphaFoldDB" id="A0AAE0L741"/>
<evidence type="ECO:0000313" key="3">
    <source>
        <dbReference type="Proteomes" id="UP001190700"/>
    </source>
</evidence>
<dbReference type="Proteomes" id="UP001190700">
    <property type="component" value="Unassembled WGS sequence"/>
</dbReference>
<name>A0AAE0L741_9CHLO</name>
<feature type="region of interest" description="Disordered" evidence="1">
    <location>
        <begin position="1"/>
        <end position="21"/>
    </location>
</feature>
<sequence length="114" mass="12936">MDSQATFGAPEALAKGLHQRQQPRSQICSILPKWRMGSPELPGAPEPLGKFLKIQYLKTIPPVLAPTWRMGFPVQTCAPEAMANFRRLHHQQQCLHRALRHLQKKNELHVSGRV</sequence>
<protein>
    <submittedName>
        <fullName evidence="2">Uncharacterized protein</fullName>
    </submittedName>
</protein>
<evidence type="ECO:0000256" key="1">
    <source>
        <dbReference type="SAM" id="MobiDB-lite"/>
    </source>
</evidence>